<evidence type="ECO:0000313" key="1">
    <source>
        <dbReference type="EMBL" id="KAL2076073.1"/>
    </source>
</evidence>
<keyword evidence="2" id="KW-1185">Reference proteome</keyword>
<evidence type="ECO:0000313" key="2">
    <source>
        <dbReference type="Proteomes" id="UP001595075"/>
    </source>
</evidence>
<organism evidence="1 2">
    <name type="scientific">Oculimacula yallundae</name>
    <dbReference type="NCBI Taxonomy" id="86028"/>
    <lineage>
        <taxon>Eukaryota</taxon>
        <taxon>Fungi</taxon>
        <taxon>Dikarya</taxon>
        <taxon>Ascomycota</taxon>
        <taxon>Pezizomycotina</taxon>
        <taxon>Leotiomycetes</taxon>
        <taxon>Helotiales</taxon>
        <taxon>Ploettnerulaceae</taxon>
        <taxon>Oculimacula</taxon>
    </lineage>
</organism>
<proteinExistence type="predicted"/>
<name>A0ABR4D353_9HELO</name>
<comment type="caution">
    <text evidence="1">The sequence shown here is derived from an EMBL/GenBank/DDBJ whole genome shotgun (WGS) entry which is preliminary data.</text>
</comment>
<accession>A0ABR4D353</accession>
<reference evidence="1 2" key="1">
    <citation type="journal article" date="2024" name="Commun. Biol.">
        <title>Comparative genomic analysis of thermophilic fungi reveals convergent evolutionary adaptations and gene losses.</title>
        <authorList>
            <person name="Steindorff A.S."/>
            <person name="Aguilar-Pontes M.V."/>
            <person name="Robinson A.J."/>
            <person name="Andreopoulos B."/>
            <person name="LaButti K."/>
            <person name="Kuo A."/>
            <person name="Mondo S."/>
            <person name="Riley R."/>
            <person name="Otillar R."/>
            <person name="Haridas S."/>
            <person name="Lipzen A."/>
            <person name="Grimwood J."/>
            <person name="Schmutz J."/>
            <person name="Clum A."/>
            <person name="Reid I.D."/>
            <person name="Moisan M.C."/>
            <person name="Butler G."/>
            <person name="Nguyen T.T.M."/>
            <person name="Dewar K."/>
            <person name="Conant G."/>
            <person name="Drula E."/>
            <person name="Henrissat B."/>
            <person name="Hansel C."/>
            <person name="Singer S."/>
            <person name="Hutchinson M.I."/>
            <person name="de Vries R.P."/>
            <person name="Natvig D.O."/>
            <person name="Powell A.J."/>
            <person name="Tsang A."/>
            <person name="Grigoriev I.V."/>
        </authorList>
    </citation>
    <scope>NUCLEOTIDE SEQUENCE [LARGE SCALE GENOMIC DNA]</scope>
    <source>
        <strain evidence="1 2">CBS 494.80</strain>
    </source>
</reference>
<sequence length="93" mass="10339">MDPVACMNCFLQSQVWGSDCSCLLIAAEARPTLRHRSAGNLEGNSRMKGQGCSGLMEIRGQRFTTQLESSLDLTIHKFIRGGQFRFRGSVSRE</sequence>
<gene>
    <name evidence="1" type="ORF">VTL71DRAFT_1016</name>
</gene>
<dbReference type="Proteomes" id="UP001595075">
    <property type="component" value="Unassembled WGS sequence"/>
</dbReference>
<protein>
    <submittedName>
        <fullName evidence="1">Uncharacterized protein</fullName>
    </submittedName>
</protein>
<dbReference type="EMBL" id="JAZHXI010000001">
    <property type="protein sequence ID" value="KAL2076073.1"/>
    <property type="molecule type" value="Genomic_DNA"/>
</dbReference>